<organism evidence="1 2">
    <name type="scientific">Periplaneta americana</name>
    <name type="common">American cockroach</name>
    <name type="synonym">Blatta americana</name>
    <dbReference type="NCBI Taxonomy" id="6978"/>
    <lineage>
        <taxon>Eukaryota</taxon>
        <taxon>Metazoa</taxon>
        <taxon>Ecdysozoa</taxon>
        <taxon>Arthropoda</taxon>
        <taxon>Hexapoda</taxon>
        <taxon>Insecta</taxon>
        <taxon>Pterygota</taxon>
        <taxon>Neoptera</taxon>
        <taxon>Polyneoptera</taxon>
        <taxon>Dictyoptera</taxon>
        <taxon>Blattodea</taxon>
        <taxon>Blattoidea</taxon>
        <taxon>Blattidae</taxon>
        <taxon>Blattinae</taxon>
        <taxon>Periplaneta</taxon>
    </lineage>
</organism>
<gene>
    <name evidence="1" type="ORF">ANN_24654</name>
</gene>
<accession>A0ABQ8S4D7</accession>
<evidence type="ECO:0000313" key="2">
    <source>
        <dbReference type="Proteomes" id="UP001148838"/>
    </source>
</evidence>
<reference evidence="1 2" key="1">
    <citation type="journal article" date="2022" name="Allergy">
        <title>Genome assembly and annotation of Periplaneta americana reveal a comprehensive cockroach allergen profile.</title>
        <authorList>
            <person name="Wang L."/>
            <person name="Xiong Q."/>
            <person name="Saelim N."/>
            <person name="Wang L."/>
            <person name="Nong W."/>
            <person name="Wan A.T."/>
            <person name="Shi M."/>
            <person name="Liu X."/>
            <person name="Cao Q."/>
            <person name="Hui J.H.L."/>
            <person name="Sookrung N."/>
            <person name="Leung T.F."/>
            <person name="Tungtrongchitr A."/>
            <person name="Tsui S.K.W."/>
        </authorList>
    </citation>
    <scope>NUCLEOTIDE SEQUENCE [LARGE SCALE GENOMIC DNA]</scope>
    <source>
        <strain evidence="1">PWHHKU_190912</strain>
    </source>
</reference>
<dbReference type="Proteomes" id="UP001148838">
    <property type="component" value="Unassembled WGS sequence"/>
</dbReference>
<comment type="caution">
    <text evidence="1">The sequence shown here is derived from an EMBL/GenBank/DDBJ whole genome shotgun (WGS) entry which is preliminary data.</text>
</comment>
<dbReference type="EMBL" id="JAJSOF020000037">
    <property type="protein sequence ID" value="KAJ4428610.1"/>
    <property type="molecule type" value="Genomic_DNA"/>
</dbReference>
<protein>
    <submittedName>
        <fullName evidence="1">Uncharacterized protein</fullName>
    </submittedName>
</protein>
<evidence type="ECO:0000313" key="1">
    <source>
        <dbReference type="EMBL" id="KAJ4428610.1"/>
    </source>
</evidence>
<name>A0ABQ8S4D7_PERAM</name>
<keyword evidence="2" id="KW-1185">Reference proteome</keyword>
<proteinExistence type="predicted"/>
<sequence length="74" mass="9022">MCNGTLRHDSIKKLRRYCNGKRKCSGLDPFWIKRGQVNHQHNKHMQQWRILWPDIPKNHCGKDLLNLEFKKRLR</sequence>